<dbReference type="PANTHER" id="PTHR31118">
    <property type="entry name" value="CYCLASE-LIKE PROTEIN 2"/>
    <property type="match status" value="1"/>
</dbReference>
<dbReference type="Proteomes" id="UP000515570">
    <property type="component" value="Chromosome"/>
</dbReference>
<dbReference type="InterPro" id="IPR037175">
    <property type="entry name" value="KFase_sf"/>
</dbReference>
<sequence length="247" mass="27519">MATLDLWQLATSLRTDHTFVDLTHSFHAGQPKFSALPDETRTRLFTVAEHGFEIDQYQFVGQWGTHVDPPVHFVQNARPLDQIPVTEMVLPLVVLDFSEEVAANHDFTPSIEDVLAWEERNCQIPEGAFVAFRSDWHKRWPDAAAMANADTEGVTHYPGWNVEVVQWLVDKRGISAIGHETTDTDQGVVAAQGSLPTELYVLGQDKWQIELLANLDQVPETGALIVASWPKPLEGTGFPARAFAVLP</sequence>
<proteinExistence type="predicted"/>
<dbReference type="SUPFAM" id="SSF102198">
    <property type="entry name" value="Putative cyclase"/>
    <property type="match status" value="1"/>
</dbReference>
<evidence type="ECO:0000313" key="1">
    <source>
        <dbReference type="EMBL" id="QMV85283.1"/>
    </source>
</evidence>
<dbReference type="AlphaFoldDB" id="A0A7G5FF92"/>
<accession>A0A7G5FF92</accession>
<evidence type="ECO:0000313" key="2">
    <source>
        <dbReference type="Proteomes" id="UP000515570"/>
    </source>
</evidence>
<keyword evidence="2" id="KW-1185">Reference proteome</keyword>
<dbReference type="Pfam" id="PF04199">
    <property type="entry name" value="Cyclase"/>
    <property type="match status" value="1"/>
</dbReference>
<reference evidence="1 2" key="1">
    <citation type="submission" date="2020-07" db="EMBL/GenBank/DDBJ databases">
        <title>non toxigenic Corynebacterium sp. nov from a clinical source.</title>
        <authorList>
            <person name="Bernier A.-M."/>
            <person name="Bernard K."/>
        </authorList>
    </citation>
    <scope>NUCLEOTIDE SEQUENCE [LARGE SCALE GENOMIC DNA]</scope>
    <source>
        <strain evidence="2">NML 93-0612</strain>
    </source>
</reference>
<dbReference type="RefSeq" id="WP_182386105.1">
    <property type="nucleotide sequence ID" value="NZ_CP059833.1"/>
</dbReference>
<organism evidence="1 2">
    <name type="scientific">Corynebacterium hindlerae</name>
    <dbReference type="NCBI Taxonomy" id="699041"/>
    <lineage>
        <taxon>Bacteria</taxon>
        <taxon>Bacillati</taxon>
        <taxon>Actinomycetota</taxon>
        <taxon>Actinomycetes</taxon>
        <taxon>Mycobacteriales</taxon>
        <taxon>Corynebacteriaceae</taxon>
        <taxon>Corynebacterium</taxon>
    </lineage>
</organism>
<dbReference type="GO" id="GO:0004061">
    <property type="term" value="F:arylformamidase activity"/>
    <property type="evidence" value="ECO:0007669"/>
    <property type="project" value="InterPro"/>
</dbReference>
<dbReference type="GO" id="GO:0019441">
    <property type="term" value="P:L-tryptophan catabolic process to kynurenine"/>
    <property type="evidence" value="ECO:0007669"/>
    <property type="project" value="InterPro"/>
</dbReference>
<dbReference type="InterPro" id="IPR007325">
    <property type="entry name" value="KFase/CYL"/>
</dbReference>
<dbReference type="PANTHER" id="PTHR31118:SF12">
    <property type="entry name" value="CYCLASE-LIKE PROTEIN 2"/>
    <property type="match status" value="1"/>
</dbReference>
<dbReference type="EMBL" id="CP059833">
    <property type="protein sequence ID" value="QMV85283.1"/>
    <property type="molecule type" value="Genomic_DNA"/>
</dbReference>
<dbReference type="Gene3D" id="3.50.30.50">
    <property type="entry name" value="Putative cyclase"/>
    <property type="match status" value="1"/>
</dbReference>
<name>A0A7G5FF92_9CORY</name>
<gene>
    <name evidence="1" type="ORF">HW450_00505</name>
</gene>
<protein>
    <submittedName>
        <fullName evidence="1">Cyclase family protein</fullName>
    </submittedName>
</protein>